<dbReference type="GeneID" id="6078649"/>
<dbReference type="Pfam" id="PF00956">
    <property type="entry name" value="NAP"/>
    <property type="match status" value="1"/>
</dbReference>
<dbReference type="SUPFAM" id="SSF51905">
    <property type="entry name" value="FAD/NAD(P)-binding domain"/>
    <property type="match status" value="2"/>
</dbReference>
<dbReference type="Pfam" id="PF00743">
    <property type="entry name" value="FMO-like"/>
    <property type="match status" value="1"/>
</dbReference>
<evidence type="ECO:0000256" key="5">
    <source>
        <dbReference type="ARBA" id="ARBA00022857"/>
    </source>
</evidence>
<dbReference type="GO" id="GO:0050661">
    <property type="term" value="F:NADP binding"/>
    <property type="evidence" value="ECO:0007669"/>
    <property type="project" value="InterPro"/>
</dbReference>
<dbReference type="Gene3D" id="3.50.50.60">
    <property type="entry name" value="FAD/NAD(P)-binding domain"/>
    <property type="match status" value="2"/>
</dbReference>
<keyword evidence="8" id="KW-1185">Reference proteome</keyword>
<reference evidence="7 8" key="1">
    <citation type="journal article" date="2008" name="Nature">
        <title>The genome of Laccaria bicolor provides insights into mycorrhizal symbiosis.</title>
        <authorList>
            <person name="Martin F."/>
            <person name="Aerts A."/>
            <person name="Ahren D."/>
            <person name="Brun A."/>
            <person name="Danchin E.G.J."/>
            <person name="Duchaussoy F."/>
            <person name="Gibon J."/>
            <person name="Kohler A."/>
            <person name="Lindquist E."/>
            <person name="Pereda V."/>
            <person name="Salamov A."/>
            <person name="Shapiro H.J."/>
            <person name="Wuyts J."/>
            <person name="Blaudez D."/>
            <person name="Buee M."/>
            <person name="Brokstein P."/>
            <person name="Canbaeck B."/>
            <person name="Cohen D."/>
            <person name="Courty P.E."/>
            <person name="Coutinho P.M."/>
            <person name="Delaruelle C."/>
            <person name="Detter J.C."/>
            <person name="Deveau A."/>
            <person name="DiFazio S."/>
            <person name="Duplessis S."/>
            <person name="Fraissinet-Tachet L."/>
            <person name="Lucic E."/>
            <person name="Frey-Klett P."/>
            <person name="Fourrey C."/>
            <person name="Feussner I."/>
            <person name="Gay G."/>
            <person name="Grimwood J."/>
            <person name="Hoegger P.J."/>
            <person name="Jain P."/>
            <person name="Kilaru S."/>
            <person name="Labbe J."/>
            <person name="Lin Y.C."/>
            <person name="Legue V."/>
            <person name="Le Tacon F."/>
            <person name="Marmeisse R."/>
            <person name="Melayah D."/>
            <person name="Montanini B."/>
            <person name="Muratet M."/>
            <person name="Nehls U."/>
            <person name="Niculita-Hirzel H."/>
            <person name="Oudot-Le Secq M.P."/>
            <person name="Peter M."/>
            <person name="Quesneville H."/>
            <person name="Rajashekar B."/>
            <person name="Reich M."/>
            <person name="Rouhier N."/>
            <person name="Schmutz J."/>
            <person name="Yin T."/>
            <person name="Chalot M."/>
            <person name="Henrissat B."/>
            <person name="Kuees U."/>
            <person name="Lucas S."/>
            <person name="Van de Peer Y."/>
            <person name="Podila G.K."/>
            <person name="Polle A."/>
            <person name="Pukkila P.J."/>
            <person name="Richardson P.M."/>
            <person name="Rouze P."/>
            <person name="Sanders I.R."/>
            <person name="Stajich J.E."/>
            <person name="Tunlid A."/>
            <person name="Tuskan G."/>
            <person name="Grigoriev I.V."/>
        </authorList>
    </citation>
    <scope>NUCLEOTIDE SEQUENCE [LARGE SCALE GENOMIC DNA]</scope>
    <source>
        <strain evidence="8">S238N-H82 / ATCC MYA-4686</strain>
    </source>
</reference>
<evidence type="ECO:0000313" key="8">
    <source>
        <dbReference type="Proteomes" id="UP000001194"/>
    </source>
</evidence>
<protein>
    <submittedName>
        <fullName evidence="7">Predicted protein</fullName>
    </submittedName>
</protein>
<dbReference type="RefSeq" id="XP_001883213.1">
    <property type="nucleotide sequence ID" value="XM_001883178.1"/>
</dbReference>
<dbReference type="EMBL" id="DS547109">
    <property type="protein sequence ID" value="EDR06352.1"/>
    <property type="molecule type" value="Genomic_DNA"/>
</dbReference>
<dbReference type="InParanoid" id="B0DGY1"/>
<dbReference type="InterPro" id="IPR000960">
    <property type="entry name" value="Flavin_mOase"/>
</dbReference>
<dbReference type="Gene3D" id="3.30.1120.90">
    <property type="entry name" value="Nucleosome assembly protein"/>
    <property type="match status" value="1"/>
</dbReference>
<accession>B0DGY1</accession>
<evidence type="ECO:0000256" key="1">
    <source>
        <dbReference type="ARBA" id="ARBA00009183"/>
    </source>
</evidence>
<dbReference type="GO" id="GO:0005634">
    <property type="term" value="C:nucleus"/>
    <property type="evidence" value="ECO:0007669"/>
    <property type="project" value="InterPro"/>
</dbReference>
<keyword evidence="4" id="KW-0274">FAD</keyword>
<keyword evidence="6" id="KW-0560">Oxidoreductase</keyword>
<dbReference type="GO" id="GO:0050660">
    <property type="term" value="F:flavin adenine dinucleotide binding"/>
    <property type="evidence" value="ECO:0007669"/>
    <property type="project" value="InterPro"/>
</dbReference>
<sequence length="622" mass="69530">MSSNPNISGSAELGKSSRRHALISGTAQSTKEELDNGLKYPIEEVLGPYRSVSRNVTPSSEGIPHFWLTALQNHITLAELITDRDVEALKHLVDDSMFSSHISTTRNSSSSAPTLMTHQSDQTSFFIDHPFNAILNDAITKMISESIYKYRPPSSHLPAMSSESHPVLPKRILVIGGGPTGLVALRNLTERGQFERVELVERRDDVGGVWHFDEPPRRWPSPAYKGLIGNVLPEFLSFSEYPFPPSADHGQPFPTLTETHEYLRSFARPYVSSGAIRLNTEVIRLEEVPRGGGWKVVIRDWNDGAEGQEVEENWDAVVVAIGWYDNPVWPETDGLEEVRKRGLARHAKRWRGPEGSEGKRLLVVGNANSSNEIAAHSAPLAKSPVYQSIRRPAFPGYPSLPDERIVMVAPVAKYIVKSTPEGDKIDVKLTDGTDILDVDMVHVGTGYKPWPEFIHVLKPGDDSETQHTPLISDFIIPHRIPSLHRFILYAYNPSLAFIGAPMVFTPFTIADVASTWLALAWLGETPYPDTIEGRLEFEKARLAAVEKRRAGMDNPSSLMVYSVLGRDEQEYARALKADVVNARPELAEVLPEWNDERTKLREAMHKAKYDALEYVRARKVVE</sequence>
<dbReference type="InterPro" id="IPR037231">
    <property type="entry name" value="NAP-like_sf"/>
</dbReference>
<name>B0DGY1_LACBS</name>
<dbReference type="GO" id="GO:0004499">
    <property type="term" value="F:N,N-dimethylaniline monooxygenase activity"/>
    <property type="evidence" value="ECO:0007669"/>
    <property type="project" value="InterPro"/>
</dbReference>
<keyword evidence="5" id="KW-0521">NADP</keyword>
<dbReference type="SUPFAM" id="SSF143113">
    <property type="entry name" value="NAP-like"/>
    <property type="match status" value="1"/>
</dbReference>
<dbReference type="OrthoDB" id="66881at2759"/>
<dbReference type="HOGENOM" id="CLU_006909_6_0_1"/>
<evidence type="ECO:0000256" key="4">
    <source>
        <dbReference type="ARBA" id="ARBA00022827"/>
    </source>
</evidence>
<gene>
    <name evidence="7" type="ORF">LACBIDRAFT_294710</name>
</gene>
<dbReference type="KEGG" id="lbc:LACBIDRAFT_294710"/>
<dbReference type="InterPro" id="IPR002164">
    <property type="entry name" value="NAP_family"/>
</dbReference>
<keyword evidence="3" id="KW-0285">Flavoprotein</keyword>
<evidence type="ECO:0000313" key="7">
    <source>
        <dbReference type="EMBL" id="EDR06352.1"/>
    </source>
</evidence>
<dbReference type="GO" id="GO:0006334">
    <property type="term" value="P:nucleosome assembly"/>
    <property type="evidence" value="ECO:0007669"/>
    <property type="project" value="InterPro"/>
</dbReference>
<proteinExistence type="inferred from homology"/>
<dbReference type="AlphaFoldDB" id="B0DGY1"/>
<comment type="similarity">
    <text evidence="2">Belongs to the nucleosome assembly protein (NAP) family.</text>
</comment>
<dbReference type="InterPro" id="IPR050346">
    <property type="entry name" value="FMO-like"/>
</dbReference>
<evidence type="ECO:0000256" key="3">
    <source>
        <dbReference type="ARBA" id="ARBA00022630"/>
    </source>
</evidence>
<evidence type="ECO:0000256" key="2">
    <source>
        <dbReference type="ARBA" id="ARBA00009947"/>
    </source>
</evidence>
<dbReference type="PANTHER" id="PTHR23023">
    <property type="entry name" value="DIMETHYLANILINE MONOOXYGENASE"/>
    <property type="match status" value="1"/>
</dbReference>
<comment type="similarity">
    <text evidence="1">Belongs to the FMO family.</text>
</comment>
<dbReference type="InterPro" id="IPR036188">
    <property type="entry name" value="FAD/NAD-bd_sf"/>
</dbReference>
<dbReference type="PRINTS" id="PR00370">
    <property type="entry name" value="FMOXYGENASE"/>
</dbReference>
<evidence type="ECO:0000256" key="6">
    <source>
        <dbReference type="ARBA" id="ARBA00023002"/>
    </source>
</evidence>
<dbReference type="Proteomes" id="UP000001194">
    <property type="component" value="Unassembled WGS sequence"/>
</dbReference>
<organism evidence="8">
    <name type="scientific">Laccaria bicolor (strain S238N-H82 / ATCC MYA-4686)</name>
    <name type="common">Bicoloured deceiver</name>
    <name type="synonym">Laccaria laccata var. bicolor</name>
    <dbReference type="NCBI Taxonomy" id="486041"/>
    <lineage>
        <taxon>Eukaryota</taxon>
        <taxon>Fungi</taxon>
        <taxon>Dikarya</taxon>
        <taxon>Basidiomycota</taxon>
        <taxon>Agaricomycotina</taxon>
        <taxon>Agaricomycetes</taxon>
        <taxon>Agaricomycetidae</taxon>
        <taxon>Agaricales</taxon>
        <taxon>Agaricineae</taxon>
        <taxon>Hydnangiaceae</taxon>
        <taxon>Laccaria</taxon>
    </lineage>
</organism>
<dbReference type="InterPro" id="IPR020946">
    <property type="entry name" value="Flavin_mOase-like"/>
</dbReference>